<sequence>MLDISSVTPDVPAVPAYVREVREVAGARVQVGVGVHAAQELLPAILAGEHVAVDIETYGVAPADRWRIKCVGIGSADGQTVVILDPRDPRQADLIADTLDRVTELHLHNGAFDAPILMRAGLLPESTVDRVYDTLTVARMSNPGGQNSLSACATRLLGLPAAPSPWSDLPGTWSAGKWYREADLSRARYLDGLVADVSVTARLCDPLIGELRRLASKAPFWAVDEFELRRLVERETAIMRMMVRRTAAGLPADLGYADAFRDRYSVDIQLRTARLDAAGIKASAPNTMSVWLQDAGLIDAHWERTGTGKPSTAKKLLKSLANRVPEVADYLTVRSAEKTFGYLDTIAQSVAATSLVHPTVNVMAARTGRMSISDPALQQFPAAARGILLSPFDKGLVSIDWSSIEVVVAAAVGQDAGLLHAIHDGLDPYSLAVEAAGVERDIAKVVILAGQYGQGPTSLARTLGITVDDAVTLRDSIFSSMPGVQGLIANMTRTANGGHVTTLSGRTIPITRVNGQLKSYTGTNYVVQGSAYDLMAEALYEIARRGLGEHVMLAVHDELVVDGDPAVVAEVAEIMATAPARLVEHVGDLPLTLRAEPELLGARWGKPGKSTDLTTFDIEEEGDEL</sequence>
<dbReference type="Pfam" id="PF00476">
    <property type="entry name" value="DNA_pol_A"/>
    <property type="match status" value="1"/>
</dbReference>
<evidence type="ECO:0000256" key="1">
    <source>
        <dbReference type="ARBA" id="ARBA00007705"/>
    </source>
</evidence>
<dbReference type="PANTHER" id="PTHR10133:SF62">
    <property type="entry name" value="DNA POLYMERASE THETA"/>
    <property type="match status" value="1"/>
</dbReference>
<dbReference type="InterPro" id="IPR012337">
    <property type="entry name" value="RNaseH-like_sf"/>
</dbReference>
<reference evidence="3 4" key="1">
    <citation type="submission" date="2015-09" db="EMBL/GenBank/DDBJ databases">
        <title>Genome Sequences of Mycobacterium immunogenum Isolates, Recuperated from a Chloraminated Drinking Water Distribution System Simulator Subjected to Episodes of Nitrification.</title>
        <authorList>
            <person name="Gomez-Alvarez V."/>
            <person name="Revetta R.P."/>
        </authorList>
    </citation>
    <scope>NUCLEOTIDE SEQUENCE [LARGE SCALE GENOMIC DNA]</scope>
    <source>
        <strain evidence="3 4">H076</strain>
    </source>
</reference>
<proteinExistence type="inferred from homology"/>
<dbReference type="EMBL" id="LJFS01000081">
    <property type="protein sequence ID" value="KPG20283.1"/>
    <property type="molecule type" value="Genomic_DNA"/>
</dbReference>
<gene>
    <name evidence="3" type="ORF">AN912_30195</name>
</gene>
<dbReference type="PANTHER" id="PTHR10133">
    <property type="entry name" value="DNA POLYMERASE I"/>
    <property type="match status" value="1"/>
</dbReference>
<name>A0ABR5LHU9_9MYCO</name>
<dbReference type="SUPFAM" id="SSF53098">
    <property type="entry name" value="Ribonuclease H-like"/>
    <property type="match status" value="1"/>
</dbReference>
<dbReference type="PRINTS" id="PR00868">
    <property type="entry name" value="DNAPOLI"/>
</dbReference>
<dbReference type="InterPro" id="IPR001098">
    <property type="entry name" value="DNA-dir_DNA_pol_A_palm_dom"/>
</dbReference>
<dbReference type="SUPFAM" id="SSF56672">
    <property type="entry name" value="DNA/RNA polymerases"/>
    <property type="match status" value="1"/>
</dbReference>
<feature type="domain" description="DNA-directed DNA polymerase family A palm" evidence="2">
    <location>
        <begin position="383"/>
        <end position="567"/>
    </location>
</feature>
<evidence type="ECO:0000313" key="3">
    <source>
        <dbReference type="EMBL" id="KPG20283.1"/>
    </source>
</evidence>
<dbReference type="Proteomes" id="UP000037962">
    <property type="component" value="Unassembled WGS sequence"/>
</dbReference>
<dbReference type="Gene3D" id="1.10.150.20">
    <property type="entry name" value="5' to 3' exonuclease, C-terminal subdomain"/>
    <property type="match status" value="1"/>
</dbReference>
<protein>
    <recommendedName>
        <fullName evidence="2">DNA-directed DNA polymerase family A palm domain-containing protein</fullName>
    </recommendedName>
</protein>
<comment type="similarity">
    <text evidence="1">Belongs to the DNA polymerase type-A family.</text>
</comment>
<organism evidence="3 4">
    <name type="scientific">Mycobacteroides immunogenum</name>
    <dbReference type="NCBI Taxonomy" id="83262"/>
    <lineage>
        <taxon>Bacteria</taxon>
        <taxon>Bacillati</taxon>
        <taxon>Actinomycetota</taxon>
        <taxon>Actinomycetes</taxon>
        <taxon>Mycobacteriales</taxon>
        <taxon>Mycobacteriaceae</taxon>
        <taxon>Mycobacteroides</taxon>
    </lineage>
</organism>
<dbReference type="SMART" id="SM00482">
    <property type="entry name" value="POLAc"/>
    <property type="match status" value="1"/>
</dbReference>
<accession>A0ABR5LHU9</accession>
<comment type="caution">
    <text evidence="3">The sequence shown here is derived from an EMBL/GenBank/DDBJ whole genome shotgun (WGS) entry which is preliminary data.</text>
</comment>
<dbReference type="Gene3D" id="3.30.70.370">
    <property type="match status" value="1"/>
</dbReference>
<dbReference type="InterPro" id="IPR036397">
    <property type="entry name" value="RNaseH_sf"/>
</dbReference>
<dbReference type="InterPro" id="IPR043502">
    <property type="entry name" value="DNA/RNA_pol_sf"/>
</dbReference>
<evidence type="ECO:0000259" key="2">
    <source>
        <dbReference type="SMART" id="SM00482"/>
    </source>
</evidence>
<dbReference type="GeneID" id="45762650"/>
<dbReference type="InterPro" id="IPR002298">
    <property type="entry name" value="DNA_polymerase_A"/>
</dbReference>
<dbReference type="RefSeq" id="WP_043080540.1">
    <property type="nucleotide sequence ID" value="NZ_CP011530.1"/>
</dbReference>
<dbReference type="Gene3D" id="3.30.420.10">
    <property type="entry name" value="Ribonuclease H-like superfamily/Ribonuclease H"/>
    <property type="match status" value="1"/>
</dbReference>
<keyword evidence="4" id="KW-1185">Reference proteome</keyword>
<evidence type="ECO:0000313" key="4">
    <source>
        <dbReference type="Proteomes" id="UP000037962"/>
    </source>
</evidence>